<dbReference type="AlphaFoldDB" id="A0A0E9SUV3"/>
<organism evidence="1">
    <name type="scientific">Anguilla anguilla</name>
    <name type="common">European freshwater eel</name>
    <name type="synonym">Muraena anguilla</name>
    <dbReference type="NCBI Taxonomy" id="7936"/>
    <lineage>
        <taxon>Eukaryota</taxon>
        <taxon>Metazoa</taxon>
        <taxon>Chordata</taxon>
        <taxon>Craniata</taxon>
        <taxon>Vertebrata</taxon>
        <taxon>Euteleostomi</taxon>
        <taxon>Actinopterygii</taxon>
        <taxon>Neopterygii</taxon>
        <taxon>Teleostei</taxon>
        <taxon>Anguilliformes</taxon>
        <taxon>Anguillidae</taxon>
        <taxon>Anguilla</taxon>
    </lineage>
</organism>
<protein>
    <submittedName>
        <fullName evidence="1">Uncharacterized protein</fullName>
    </submittedName>
</protein>
<reference evidence="1" key="2">
    <citation type="journal article" date="2015" name="Fish Shellfish Immunol.">
        <title>Early steps in the European eel (Anguilla anguilla)-Vibrio vulnificus interaction in the gills: Role of the RtxA13 toxin.</title>
        <authorList>
            <person name="Callol A."/>
            <person name="Pajuelo D."/>
            <person name="Ebbesson L."/>
            <person name="Teles M."/>
            <person name="MacKenzie S."/>
            <person name="Amaro C."/>
        </authorList>
    </citation>
    <scope>NUCLEOTIDE SEQUENCE</scope>
</reference>
<sequence>MSMSEHGDAQEDLFVSFPLGKRRAKIKISKLILLECNVCDPNLCRS</sequence>
<reference evidence="1" key="1">
    <citation type="submission" date="2014-11" db="EMBL/GenBank/DDBJ databases">
        <authorList>
            <person name="Amaro Gonzalez C."/>
        </authorList>
    </citation>
    <scope>NUCLEOTIDE SEQUENCE</scope>
</reference>
<evidence type="ECO:0000313" key="1">
    <source>
        <dbReference type="EMBL" id="JAH44298.1"/>
    </source>
</evidence>
<name>A0A0E9SUV3_ANGAN</name>
<dbReference type="EMBL" id="GBXM01064279">
    <property type="protein sequence ID" value="JAH44298.1"/>
    <property type="molecule type" value="Transcribed_RNA"/>
</dbReference>
<accession>A0A0E9SUV3</accession>
<proteinExistence type="predicted"/>